<dbReference type="CDD" id="cd05709">
    <property type="entry name" value="S2P-M50"/>
    <property type="match status" value="1"/>
</dbReference>
<comment type="caution">
    <text evidence="2">The sequence shown here is derived from an EMBL/GenBank/DDBJ whole genome shotgun (WGS) entry which is preliminary data.</text>
</comment>
<keyword evidence="1" id="KW-0812">Transmembrane</keyword>
<dbReference type="PANTHER" id="PTHR35864">
    <property type="entry name" value="ZINC METALLOPROTEASE MJ0611-RELATED"/>
    <property type="match status" value="1"/>
</dbReference>
<feature type="transmembrane region" description="Helical" evidence="1">
    <location>
        <begin position="137"/>
        <end position="156"/>
    </location>
</feature>
<evidence type="ECO:0000313" key="3">
    <source>
        <dbReference type="Proteomes" id="UP000179769"/>
    </source>
</evidence>
<dbReference type="AlphaFoldDB" id="A0A1S1Q800"/>
<dbReference type="EMBL" id="MAXA01000213">
    <property type="protein sequence ID" value="OHV28324.1"/>
    <property type="molecule type" value="Genomic_DNA"/>
</dbReference>
<keyword evidence="2" id="KW-0645">Protease</keyword>
<keyword evidence="1" id="KW-0472">Membrane</keyword>
<gene>
    <name evidence="2" type="ORF">BBK14_04065</name>
</gene>
<protein>
    <submittedName>
        <fullName evidence="2">Zn-dependent membrane protease</fullName>
    </submittedName>
</protein>
<dbReference type="InterPro" id="IPR052348">
    <property type="entry name" value="Metallopeptidase_M50B"/>
</dbReference>
<dbReference type="PANTHER" id="PTHR35864:SF1">
    <property type="entry name" value="ZINC METALLOPROTEASE YWHC-RELATED"/>
    <property type="match status" value="1"/>
</dbReference>
<keyword evidence="3" id="KW-1185">Reference proteome</keyword>
<dbReference type="OrthoDB" id="9800627at2"/>
<dbReference type="GO" id="GO:0008233">
    <property type="term" value="F:peptidase activity"/>
    <property type="evidence" value="ECO:0007669"/>
    <property type="project" value="UniProtKB-KW"/>
</dbReference>
<dbReference type="GO" id="GO:0006508">
    <property type="term" value="P:proteolysis"/>
    <property type="evidence" value="ECO:0007669"/>
    <property type="project" value="UniProtKB-KW"/>
</dbReference>
<reference evidence="3" key="1">
    <citation type="submission" date="2016-07" db="EMBL/GenBank/DDBJ databases">
        <title>Frankia sp. NRRL B-16219 Genome sequencing.</title>
        <authorList>
            <person name="Ghodhbane-Gtari F."/>
            <person name="Swanson E."/>
            <person name="Gueddou A."/>
            <person name="Louati M."/>
            <person name="Nouioui I."/>
            <person name="Hezbri K."/>
            <person name="Abebe-Akele F."/>
            <person name="Simpson S."/>
            <person name="Morris K."/>
            <person name="Thomas K."/>
            <person name="Gtari M."/>
            <person name="Tisa L.S."/>
        </authorList>
    </citation>
    <scope>NUCLEOTIDE SEQUENCE [LARGE SCALE GENOMIC DNA]</scope>
    <source>
        <strain evidence="3">NRRL B-16219</strain>
    </source>
</reference>
<accession>A0A1S1Q800</accession>
<keyword evidence="2" id="KW-0378">Hydrolase</keyword>
<organism evidence="2 3">
    <name type="scientific">Parafrankia soli</name>
    <dbReference type="NCBI Taxonomy" id="2599596"/>
    <lineage>
        <taxon>Bacteria</taxon>
        <taxon>Bacillati</taxon>
        <taxon>Actinomycetota</taxon>
        <taxon>Actinomycetes</taxon>
        <taxon>Frankiales</taxon>
        <taxon>Frankiaceae</taxon>
        <taxon>Parafrankia</taxon>
    </lineage>
</organism>
<feature type="transmembrane region" description="Helical" evidence="1">
    <location>
        <begin position="86"/>
        <end position="108"/>
    </location>
</feature>
<dbReference type="Proteomes" id="UP000179769">
    <property type="component" value="Unassembled WGS sequence"/>
</dbReference>
<keyword evidence="1" id="KW-1133">Transmembrane helix</keyword>
<feature type="transmembrane region" description="Helical" evidence="1">
    <location>
        <begin position="185"/>
        <end position="205"/>
    </location>
</feature>
<evidence type="ECO:0000313" key="2">
    <source>
        <dbReference type="EMBL" id="OHV28324.1"/>
    </source>
</evidence>
<proteinExistence type="predicted"/>
<dbReference type="RefSeq" id="WP_071063752.1">
    <property type="nucleotide sequence ID" value="NZ_JBFLUH010000004.1"/>
</dbReference>
<name>A0A1S1Q800_9ACTN</name>
<evidence type="ECO:0000256" key="1">
    <source>
        <dbReference type="SAM" id="Phobius"/>
    </source>
</evidence>
<sequence>MLFHLAEPAALLGIVLAFVIGIVVHDGAQILAARLARDPIPRRSGRLTAGVGTQRISPFSWVGVLIGGAGWAEPIRMNDVWRKRRFHVAAALLAGPLSYALLALASLAGARALTQRAVIDTGDRAAEIVGGTFSVELLLWMAITFGSLCILSLVPVPPTDGGRILFLLGPQSEGWRKANHRLTEGNVGVVILLAVIILPVLFPGFPSVIGQLIWPLTRGLGSLIGIDLP</sequence>